<gene>
    <name evidence="4" type="ORF">GCM10022407_15500</name>
</gene>
<dbReference type="Gene3D" id="2.60.40.10">
    <property type="entry name" value="Immunoglobulins"/>
    <property type="match status" value="3"/>
</dbReference>
<dbReference type="EMBL" id="BAABDI010000008">
    <property type="protein sequence ID" value="GAA3970555.1"/>
    <property type="molecule type" value="Genomic_DNA"/>
</dbReference>
<feature type="chain" id="PRO_5047397951" description="Fibronectin type-III domain-containing protein" evidence="2">
    <location>
        <begin position="23"/>
        <end position="1635"/>
    </location>
</feature>
<protein>
    <recommendedName>
        <fullName evidence="3">Fibronectin type-III domain-containing protein</fullName>
    </recommendedName>
</protein>
<dbReference type="Proteomes" id="UP001501556">
    <property type="component" value="Unassembled WGS sequence"/>
</dbReference>
<feature type="domain" description="Fibronectin type-III" evidence="3">
    <location>
        <begin position="883"/>
        <end position="975"/>
    </location>
</feature>
<dbReference type="InterPro" id="IPR003961">
    <property type="entry name" value="FN3_dom"/>
</dbReference>
<dbReference type="Gene3D" id="2.60.120.380">
    <property type="match status" value="1"/>
</dbReference>
<evidence type="ECO:0000256" key="1">
    <source>
        <dbReference type="ARBA" id="ARBA00022737"/>
    </source>
</evidence>
<comment type="caution">
    <text evidence="4">The sequence shown here is derived from an EMBL/GenBank/DDBJ whole genome shotgun (WGS) entry which is preliminary data.</text>
</comment>
<dbReference type="Pfam" id="PF23759">
    <property type="entry name" value="GBD_T9SS_assoc"/>
    <property type="match status" value="1"/>
</dbReference>
<dbReference type="InterPro" id="IPR036116">
    <property type="entry name" value="FN3_sf"/>
</dbReference>
<evidence type="ECO:0000259" key="3">
    <source>
        <dbReference type="PROSITE" id="PS50853"/>
    </source>
</evidence>
<sequence>MLVAGLLPLGSRAQLVANYAFAASTGTFTELTGATLTPGLRVDTGNTPAIPLGFTFRFEGVDYTSVIATSDGYLTFNSSLTSSTFNNGFAFVTLASDPLIAGLWDDLTGAVASSRAGYAMTGAPGSRVFTFEWLNWGWNYNATAGGVSFQIKLREGSNQVELVYRPEAGAVVSGSASVGLRSAGGQGAGTYLSVNSLSTTATTSSTVATDNLATKPASGLTFTFTPAPCNAPPTYATLPVSQSFEAAWTDACATRNAAGPSWRTTPLIGDNSWRRDDDGAAAAWRSPTSYLPTPRASQGSRAAIFHSAFARAGSLGSLDLYVDLSAGGTKTLSFDYVNPTTVTGGNPEKLEVLLSTDGGATFGAPLLTLTVAAAYTPQSVTVPGTSATSVIRFRGTGEFGNSDIGIDNVRVIAAACAPPTAPAVSTITSISASLSFTASATASSYTVSYQPAGGATQTVSAAASPVALTGLTPATIYTVTAVSSCGAGATSPTTPSITFTTAPVNDLCPNAQTLTPATPCAGTAGTVGGATGSGPAGTTGGTADDDVWYSFVATSPQHRITVTENVYTNATDLSHEVFGGGSCPGASATPLFSSFQPTILATGLTVGQTYFVRVFSYYAVPLTPLEGAFTICVDRPSNVPANDECAAAVSLTQATNATCTATGGTVFGATQSAVSGGSTGTADDDVWYSFVATSAAAAVALTNTGSLDVVVNLRTGPCATGTSLRFGDQAGATAGAIDSVIVRNLTAGQTYYVRVYSYGTTPATVANGTFTLCVTTPPALPITCAPPTALMASGITTTTAILGWTPGASGTSYLIEYGPSGFAPGSGTGFNVLAPASSATIIGLTPATAYQFYMTQQCASGQTSPRVGPVSFSTLGAPATCAPPTGLTTGNVSSTGATISWTPGASAATYAVEYGLSGFTPGSAGGTVSAGLTAATLNLTGLTPATTYQCYVTQTCASGQSSARVGPVSFTTLGAALNNLVVSTTQGVQGTYDNVTITGTGAATLGGALVVNQSLTVLSGGLLNSNCQLITGPGSFTLSAGGTLNICDPAGIAQTGATGTVRVAGPRTFSTGGLYVYDGPAPSARATGPGLPAEVRELTVNLPADLSLTNGGLDIAQVLRLTSANLSVPAGTRLRLLSGPGGTALVVNTGGGISGPGAGAAQVQRYVSASLNAGPGYRHFSAPVGGAALSQLGSGGSAVVINVAFNAASATVRPTIVPFPTVFFYDQSQVPATGSLLAFDQGWTSPTAASSVMGTGQGFTMQASGAETITFQGLLTTGAVQLPGLGFGPNAGQAGWQLLGNPYPSPLDWSTLTVGTLGTDNLQNLNGAVYVFQSSGPYAGTYRSYIGGIGNPLVASGQGFFVRTAGSGQSGTLRLGNANRVTTWSATNSTLNRSTADTRPQVHLRLSSPAAGLAPDVAVVYFEAGATAGIDARFDAYKLRNPGAAVSLFSLAGPEELSINGLPLPAGLPLTLPLGLSVPQAGTYTFEADQLLNFRAGDVQLRDALTGALVDLSQQPTYAFQVAAGSLSSTTRFALLFRPGTVTATAPVLSAAQVGLFPNPARQEFTLTMPGLPAARTVVAELSNALGQRVLVQTLALPGTGLRARFDVRALPTGVYSLRLKAGSEPPLTKRLIIE</sequence>
<proteinExistence type="predicted"/>
<dbReference type="PROSITE" id="PS50853">
    <property type="entry name" value="FN3"/>
    <property type="match status" value="3"/>
</dbReference>
<dbReference type="PANTHER" id="PTHR46708:SF2">
    <property type="entry name" value="FIBRONECTIN TYPE-III DOMAIN-CONTAINING PROTEIN"/>
    <property type="match status" value="1"/>
</dbReference>
<dbReference type="InterPro" id="IPR013783">
    <property type="entry name" value="Ig-like_fold"/>
</dbReference>
<dbReference type="CDD" id="cd00063">
    <property type="entry name" value="FN3"/>
    <property type="match status" value="3"/>
</dbReference>
<dbReference type="SUPFAM" id="SSF49265">
    <property type="entry name" value="Fibronectin type III"/>
    <property type="match status" value="3"/>
</dbReference>
<keyword evidence="2" id="KW-0732">Signal</keyword>
<dbReference type="PANTHER" id="PTHR46708">
    <property type="entry name" value="TENASCIN"/>
    <property type="match status" value="1"/>
</dbReference>
<dbReference type="Pfam" id="PF00041">
    <property type="entry name" value="fn3"/>
    <property type="match status" value="3"/>
</dbReference>
<organism evidence="4 5">
    <name type="scientific">Hymenobacter antarcticus</name>
    <dbReference type="NCBI Taxonomy" id="486270"/>
    <lineage>
        <taxon>Bacteria</taxon>
        <taxon>Pseudomonadati</taxon>
        <taxon>Bacteroidota</taxon>
        <taxon>Cytophagia</taxon>
        <taxon>Cytophagales</taxon>
        <taxon>Hymenobacteraceae</taxon>
        <taxon>Hymenobacter</taxon>
    </lineage>
</organism>
<evidence type="ECO:0000313" key="5">
    <source>
        <dbReference type="Proteomes" id="UP001501556"/>
    </source>
</evidence>
<accession>A0ABP7PU91</accession>
<dbReference type="Gene3D" id="2.60.120.200">
    <property type="match status" value="1"/>
</dbReference>
<name>A0ABP7PU91_9BACT</name>
<dbReference type="InterPro" id="IPR050991">
    <property type="entry name" value="ECM_Regulatory_Proteins"/>
</dbReference>
<dbReference type="InterPro" id="IPR056600">
    <property type="entry name" value="GBD_T9SS_assoc"/>
</dbReference>
<keyword evidence="1" id="KW-0677">Repeat</keyword>
<reference evidence="5" key="1">
    <citation type="journal article" date="2019" name="Int. J. Syst. Evol. Microbiol.">
        <title>The Global Catalogue of Microorganisms (GCM) 10K type strain sequencing project: providing services to taxonomists for standard genome sequencing and annotation.</title>
        <authorList>
            <consortium name="The Broad Institute Genomics Platform"/>
            <consortium name="The Broad Institute Genome Sequencing Center for Infectious Disease"/>
            <person name="Wu L."/>
            <person name="Ma J."/>
        </authorList>
    </citation>
    <scope>NUCLEOTIDE SEQUENCE [LARGE SCALE GENOMIC DNA]</scope>
    <source>
        <strain evidence="5">JCM 17217</strain>
    </source>
</reference>
<keyword evidence="5" id="KW-1185">Reference proteome</keyword>
<feature type="domain" description="Fibronectin type-III" evidence="3">
    <location>
        <begin position="786"/>
        <end position="877"/>
    </location>
</feature>
<evidence type="ECO:0000256" key="2">
    <source>
        <dbReference type="SAM" id="SignalP"/>
    </source>
</evidence>
<feature type="domain" description="Fibronectin type-III" evidence="3">
    <location>
        <begin position="418"/>
        <end position="504"/>
    </location>
</feature>
<dbReference type="SMART" id="SM00060">
    <property type="entry name" value="FN3"/>
    <property type="match status" value="4"/>
</dbReference>
<feature type="signal peptide" evidence="2">
    <location>
        <begin position="1"/>
        <end position="22"/>
    </location>
</feature>
<evidence type="ECO:0000313" key="4">
    <source>
        <dbReference type="EMBL" id="GAA3970555.1"/>
    </source>
</evidence>